<evidence type="ECO:0000256" key="3">
    <source>
        <dbReference type="ARBA" id="ARBA00023125"/>
    </source>
</evidence>
<feature type="domain" description="HTH lysR-type" evidence="5">
    <location>
        <begin position="4"/>
        <end position="61"/>
    </location>
</feature>
<evidence type="ECO:0000256" key="2">
    <source>
        <dbReference type="ARBA" id="ARBA00023015"/>
    </source>
</evidence>
<dbReference type="Pfam" id="PF00126">
    <property type="entry name" value="HTH_1"/>
    <property type="match status" value="1"/>
</dbReference>
<dbReference type="SUPFAM" id="SSF53850">
    <property type="entry name" value="Periplasmic binding protein-like II"/>
    <property type="match status" value="1"/>
</dbReference>
<keyword evidence="3" id="KW-0238">DNA-binding</keyword>
<sequence>MSQFEWDDLRVFLALLRGRSVRAAAKIMQVSHSTVSRRLQTMEQQLGAKLFVRQNEGLQLTKIGEALIARAEKVESEILSMQREVFGQSTALSGTIRITAIPHIVQHLLIPCIAEFTQQYPEIDIQVNASYEMVNLSRHDADIAVRVQNQPDEHLVGHQLPDIASAVYATPNYIDTHNFTGDQASAAWIGWIPNPREMNKWHNQTPFSACKVKHAIYEPSAHLQAVKSELGFSYLFCFIGDVDGELKRIPDQGDIRQSPAWILTHPDLFITERVRVFAKFMHQYFWAKQTLLSGI</sequence>
<gene>
    <name evidence="6" type="ORF">F0237_08685</name>
</gene>
<organism evidence="6 7">
    <name type="scientific">Vibrio tubiashii</name>
    <dbReference type="NCBI Taxonomy" id="29498"/>
    <lineage>
        <taxon>Bacteria</taxon>
        <taxon>Pseudomonadati</taxon>
        <taxon>Pseudomonadota</taxon>
        <taxon>Gammaproteobacteria</taxon>
        <taxon>Vibrionales</taxon>
        <taxon>Vibrionaceae</taxon>
        <taxon>Vibrio</taxon>
        <taxon>Vibrio oreintalis group</taxon>
    </lineage>
</organism>
<reference evidence="6 7" key="1">
    <citation type="submission" date="2019-08" db="EMBL/GenBank/DDBJ databases">
        <title>Draft genome sequencing and comparative genomics of hatchery-associated Vibrios.</title>
        <authorList>
            <person name="Kehlet-Delgado H."/>
            <person name="Mueller R.S."/>
        </authorList>
    </citation>
    <scope>NUCLEOTIDE SEQUENCE [LARGE SCALE GENOMIC DNA]</scope>
    <source>
        <strain evidence="6 7">01-65-5-1</strain>
    </source>
</reference>
<dbReference type="Gene3D" id="3.40.190.290">
    <property type="match status" value="1"/>
</dbReference>
<evidence type="ECO:0000256" key="1">
    <source>
        <dbReference type="ARBA" id="ARBA00009437"/>
    </source>
</evidence>
<dbReference type="GO" id="GO:0006351">
    <property type="term" value="P:DNA-templated transcription"/>
    <property type="evidence" value="ECO:0007669"/>
    <property type="project" value="TreeGrafter"/>
</dbReference>
<dbReference type="EMBL" id="VTXO01000002">
    <property type="protein sequence ID" value="NOI80740.1"/>
    <property type="molecule type" value="Genomic_DNA"/>
</dbReference>
<evidence type="ECO:0000259" key="5">
    <source>
        <dbReference type="PROSITE" id="PS50931"/>
    </source>
</evidence>
<dbReference type="Proteomes" id="UP000572722">
    <property type="component" value="Unassembled WGS sequence"/>
</dbReference>
<dbReference type="PANTHER" id="PTHR30537">
    <property type="entry name" value="HTH-TYPE TRANSCRIPTIONAL REGULATOR"/>
    <property type="match status" value="1"/>
</dbReference>
<dbReference type="InterPro" id="IPR000847">
    <property type="entry name" value="LysR_HTH_N"/>
</dbReference>
<dbReference type="InterPro" id="IPR058163">
    <property type="entry name" value="LysR-type_TF_proteobact-type"/>
</dbReference>
<comment type="caution">
    <text evidence="6">The sequence shown here is derived from an EMBL/GenBank/DDBJ whole genome shotgun (WGS) entry which is preliminary data.</text>
</comment>
<dbReference type="PROSITE" id="PS50931">
    <property type="entry name" value="HTH_LYSR"/>
    <property type="match status" value="1"/>
</dbReference>
<dbReference type="AlphaFoldDB" id="A0AAE5GPS0"/>
<dbReference type="PANTHER" id="PTHR30537:SF3">
    <property type="entry name" value="TRANSCRIPTIONAL REGULATORY PROTEIN"/>
    <property type="match status" value="1"/>
</dbReference>
<dbReference type="Pfam" id="PF03466">
    <property type="entry name" value="LysR_substrate"/>
    <property type="match status" value="1"/>
</dbReference>
<dbReference type="InterPro" id="IPR036390">
    <property type="entry name" value="WH_DNA-bd_sf"/>
</dbReference>
<dbReference type="GO" id="GO:0043565">
    <property type="term" value="F:sequence-specific DNA binding"/>
    <property type="evidence" value="ECO:0007669"/>
    <property type="project" value="TreeGrafter"/>
</dbReference>
<dbReference type="InterPro" id="IPR005119">
    <property type="entry name" value="LysR_subst-bd"/>
</dbReference>
<accession>A0AAE5GPS0</accession>
<name>A0AAE5GPS0_9VIBR</name>
<keyword evidence="4" id="KW-0804">Transcription</keyword>
<dbReference type="Gene3D" id="1.10.10.10">
    <property type="entry name" value="Winged helix-like DNA-binding domain superfamily/Winged helix DNA-binding domain"/>
    <property type="match status" value="1"/>
</dbReference>
<evidence type="ECO:0000313" key="7">
    <source>
        <dbReference type="Proteomes" id="UP000572722"/>
    </source>
</evidence>
<dbReference type="SUPFAM" id="SSF46785">
    <property type="entry name" value="Winged helix' DNA-binding domain"/>
    <property type="match status" value="1"/>
</dbReference>
<dbReference type="InterPro" id="IPR036388">
    <property type="entry name" value="WH-like_DNA-bd_sf"/>
</dbReference>
<dbReference type="GO" id="GO:0003700">
    <property type="term" value="F:DNA-binding transcription factor activity"/>
    <property type="evidence" value="ECO:0007669"/>
    <property type="project" value="InterPro"/>
</dbReference>
<dbReference type="RefSeq" id="WP_171321359.1">
    <property type="nucleotide sequence ID" value="NZ_VTXO01000002.1"/>
</dbReference>
<comment type="similarity">
    <text evidence="1">Belongs to the LysR transcriptional regulatory family.</text>
</comment>
<protein>
    <submittedName>
        <fullName evidence="6">LysR family transcriptional regulator</fullName>
    </submittedName>
</protein>
<evidence type="ECO:0000256" key="4">
    <source>
        <dbReference type="ARBA" id="ARBA00023163"/>
    </source>
</evidence>
<keyword evidence="2" id="KW-0805">Transcription regulation</keyword>
<proteinExistence type="inferred from homology"/>
<evidence type="ECO:0000313" key="6">
    <source>
        <dbReference type="EMBL" id="NOI80740.1"/>
    </source>
</evidence>